<gene>
    <name evidence="8" type="ORF">ACFQS1_38530</name>
</gene>
<dbReference type="Proteomes" id="UP001596548">
    <property type="component" value="Unassembled WGS sequence"/>
</dbReference>
<dbReference type="PANTHER" id="PTHR43884">
    <property type="entry name" value="ACYL-COA DEHYDROGENASE"/>
    <property type="match status" value="1"/>
</dbReference>
<accession>A0ABW2I4T0</accession>
<keyword evidence="3" id="KW-0285">Flavoprotein</keyword>
<dbReference type="Gene3D" id="1.10.540.10">
    <property type="entry name" value="Acyl-CoA dehydrogenase/oxidase, N-terminal domain"/>
    <property type="match status" value="1"/>
</dbReference>
<proteinExistence type="inferred from homology"/>
<feature type="domain" description="Acyl-CoA dehydrogenase/oxidase N-terminal" evidence="7">
    <location>
        <begin position="6"/>
        <end position="118"/>
    </location>
</feature>
<reference evidence="9" key="1">
    <citation type="journal article" date="2019" name="Int. J. Syst. Evol. Microbiol.">
        <title>The Global Catalogue of Microorganisms (GCM) 10K type strain sequencing project: providing services to taxonomists for standard genome sequencing and annotation.</title>
        <authorList>
            <consortium name="The Broad Institute Genomics Platform"/>
            <consortium name="The Broad Institute Genome Sequencing Center for Infectious Disease"/>
            <person name="Wu L."/>
            <person name="Ma J."/>
        </authorList>
    </citation>
    <scope>NUCLEOTIDE SEQUENCE [LARGE SCALE GENOMIC DNA]</scope>
    <source>
        <strain evidence="9">XZYJT-10</strain>
    </source>
</reference>
<comment type="similarity">
    <text evidence="2">Belongs to the acyl-CoA dehydrogenase family.</text>
</comment>
<comment type="caution">
    <text evidence="8">The sequence shown here is derived from an EMBL/GenBank/DDBJ whole genome shotgun (WGS) entry which is preliminary data.</text>
</comment>
<dbReference type="InterPro" id="IPR036250">
    <property type="entry name" value="AcylCo_DH-like_C"/>
</dbReference>
<comment type="cofactor">
    <cofactor evidence="1">
        <name>FAD</name>
        <dbReference type="ChEBI" id="CHEBI:57692"/>
    </cofactor>
</comment>
<evidence type="ECO:0000259" key="6">
    <source>
        <dbReference type="Pfam" id="PF00441"/>
    </source>
</evidence>
<evidence type="ECO:0000259" key="7">
    <source>
        <dbReference type="Pfam" id="PF02771"/>
    </source>
</evidence>
<name>A0ABW2I4T0_9ACTN</name>
<evidence type="ECO:0000313" key="9">
    <source>
        <dbReference type="Proteomes" id="UP001596548"/>
    </source>
</evidence>
<dbReference type="Pfam" id="PF02771">
    <property type="entry name" value="Acyl-CoA_dh_N"/>
    <property type="match status" value="1"/>
</dbReference>
<dbReference type="InterPro" id="IPR013786">
    <property type="entry name" value="AcylCoA_DH/ox_N"/>
</dbReference>
<protein>
    <submittedName>
        <fullName evidence="8">Acyl-CoA dehydrogenase family protein</fullName>
        <ecNumber evidence="8">1.-.-.-</ecNumber>
    </submittedName>
</protein>
<sequence>MRLTLTEEQRELSTMLRHLFADACPPALVRKMKEPGSDGIPTDLWKTLAKAGVFGIAVDDQYGGEGAGLFELGLVFAEAGRALCPTAVYDTLGFAVALARLGSAEQRAAYLPRLVAGDLRATAAVGNPSDAADLRPGLVAQRTGDGWSLSGTLMFVGNGATAETILVTARASAFPEPERTIGVLLDPARDGLEVTALSTFAGDKQARIELHDYRATDAEVLDRPSTDDLAWVANALVALQCMEMVGGATAVLERTVDYVKVREQFKRPIASFQAAQHHVANMRIAIEGARLSAAQAVWWLGRGDVARRAVAIAKMRASEAYKWTTLTAHQLHGGMGYVRETDLHLWSERAKVTEIKGGTADVAAGWLQRELGLAR</sequence>
<keyword evidence="4" id="KW-0274">FAD</keyword>
<dbReference type="InterPro" id="IPR009075">
    <property type="entry name" value="AcylCo_DH/oxidase_C"/>
</dbReference>
<dbReference type="GO" id="GO:0016491">
    <property type="term" value="F:oxidoreductase activity"/>
    <property type="evidence" value="ECO:0007669"/>
    <property type="project" value="UniProtKB-KW"/>
</dbReference>
<keyword evidence="9" id="KW-1185">Reference proteome</keyword>
<dbReference type="CDD" id="cd00567">
    <property type="entry name" value="ACAD"/>
    <property type="match status" value="1"/>
</dbReference>
<dbReference type="SUPFAM" id="SSF56645">
    <property type="entry name" value="Acyl-CoA dehydrogenase NM domain-like"/>
    <property type="match status" value="1"/>
</dbReference>
<evidence type="ECO:0000313" key="8">
    <source>
        <dbReference type="EMBL" id="MFC7279889.1"/>
    </source>
</evidence>
<dbReference type="InterPro" id="IPR037069">
    <property type="entry name" value="AcylCoA_DH/ox_N_sf"/>
</dbReference>
<dbReference type="EC" id="1.-.-.-" evidence="8"/>
<evidence type="ECO:0000256" key="3">
    <source>
        <dbReference type="ARBA" id="ARBA00022630"/>
    </source>
</evidence>
<dbReference type="SUPFAM" id="SSF47203">
    <property type="entry name" value="Acyl-CoA dehydrogenase C-terminal domain-like"/>
    <property type="match status" value="1"/>
</dbReference>
<keyword evidence="5 8" id="KW-0560">Oxidoreductase</keyword>
<dbReference type="InterPro" id="IPR009100">
    <property type="entry name" value="AcylCoA_DH/oxidase_NM_dom_sf"/>
</dbReference>
<dbReference type="Pfam" id="PF00441">
    <property type="entry name" value="Acyl-CoA_dh_1"/>
    <property type="match status" value="1"/>
</dbReference>
<dbReference type="Gene3D" id="2.40.110.10">
    <property type="entry name" value="Butyryl-CoA Dehydrogenase, subunit A, domain 2"/>
    <property type="match status" value="1"/>
</dbReference>
<dbReference type="InterPro" id="IPR046373">
    <property type="entry name" value="Acyl-CoA_Oxase/DH_mid-dom_sf"/>
</dbReference>
<evidence type="ECO:0000256" key="1">
    <source>
        <dbReference type="ARBA" id="ARBA00001974"/>
    </source>
</evidence>
<evidence type="ECO:0000256" key="4">
    <source>
        <dbReference type="ARBA" id="ARBA00022827"/>
    </source>
</evidence>
<dbReference type="Gene3D" id="1.20.140.10">
    <property type="entry name" value="Butyryl-CoA Dehydrogenase, subunit A, domain 3"/>
    <property type="match status" value="1"/>
</dbReference>
<feature type="domain" description="Acyl-CoA dehydrogenase/oxidase C-terminal" evidence="6">
    <location>
        <begin position="240"/>
        <end position="370"/>
    </location>
</feature>
<dbReference type="PANTHER" id="PTHR43884:SF20">
    <property type="entry name" value="ACYL-COA DEHYDROGENASE FADE28"/>
    <property type="match status" value="1"/>
</dbReference>
<dbReference type="RefSeq" id="WP_378977649.1">
    <property type="nucleotide sequence ID" value="NZ_JBHTBJ010000064.1"/>
</dbReference>
<organism evidence="8 9">
    <name type="scientific">Paractinoplanes rhizophilus</name>
    <dbReference type="NCBI Taxonomy" id="1416877"/>
    <lineage>
        <taxon>Bacteria</taxon>
        <taxon>Bacillati</taxon>
        <taxon>Actinomycetota</taxon>
        <taxon>Actinomycetes</taxon>
        <taxon>Micromonosporales</taxon>
        <taxon>Micromonosporaceae</taxon>
        <taxon>Paractinoplanes</taxon>
    </lineage>
</organism>
<evidence type="ECO:0000256" key="5">
    <source>
        <dbReference type="ARBA" id="ARBA00023002"/>
    </source>
</evidence>
<evidence type="ECO:0000256" key="2">
    <source>
        <dbReference type="ARBA" id="ARBA00009347"/>
    </source>
</evidence>
<dbReference type="EMBL" id="JBHTBJ010000064">
    <property type="protein sequence ID" value="MFC7279889.1"/>
    <property type="molecule type" value="Genomic_DNA"/>
</dbReference>